<evidence type="ECO:0000313" key="2">
    <source>
        <dbReference type="Proteomes" id="UP001434883"/>
    </source>
</evidence>
<dbReference type="Proteomes" id="UP001434883">
    <property type="component" value="Unassembled WGS sequence"/>
</dbReference>
<protein>
    <submittedName>
        <fullName evidence="1">Uncharacterized protein</fullName>
    </submittedName>
</protein>
<dbReference type="InterPro" id="IPR015943">
    <property type="entry name" value="WD40/YVTN_repeat-like_dom_sf"/>
</dbReference>
<dbReference type="EMBL" id="JAHRIN010052599">
    <property type="protein sequence ID" value="MEQ2210208.1"/>
    <property type="molecule type" value="Genomic_DNA"/>
</dbReference>
<comment type="caution">
    <text evidence="1">The sequence shown here is derived from an EMBL/GenBank/DDBJ whole genome shotgun (WGS) entry which is preliminary data.</text>
</comment>
<accession>A0ABV0RRJ4</accession>
<keyword evidence="2" id="KW-1185">Reference proteome</keyword>
<evidence type="ECO:0000313" key="1">
    <source>
        <dbReference type="EMBL" id="MEQ2210208.1"/>
    </source>
</evidence>
<dbReference type="Gene3D" id="2.130.10.10">
    <property type="entry name" value="YVTN repeat-like/Quinoprotein amine dehydrogenase"/>
    <property type="match status" value="1"/>
</dbReference>
<proteinExistence type="predicted"/>
<reference evidence="1 2" key="1">
    <citation type="submission" date="2021-06" db="EMBL/GenBank/DDBJ databases">
        <authorList>
            <person name="Palmer J.M."/>
        </authorList>
    </citation>
    <scope>NUCLEOTIDE SEQUENCE [LARGE SCALE GENOMIC DNA]</scope>
    <source>
        <strain evidence="1 2">XC_2019</strain>
        <tissue evidence="1">Muscle</tissue>
    </source>
</reference>
<sequence length="146" mass="17376">MFTFLGLFRFHLRKRLCSIFILRAHFYVYRWSFFSVHLSKMCFKVRLRTENWTRLWPQRHETYRDFFLAANVSPQQENYFNLRDVGRNNMVPYTPDPECHKFGSNVNLSTQPIASLDWSPDKQGLCLCSGFDQSVRVLIVTKLNVA</sequence>
<name>A0ABV0RRJ4_9TELE</name>
<gene>
    <name evidence="1" type="ORF">XENOCAPTIV_009815</name>
</gene>
<organism evidence="1 2">
    <name type="scientific">Xenoophorus captivus</name>
    <dbReference type="NCBI Taxonomy" id="1517983"/>
    <lineage>
        <taxon>Eukaryota</taxon>
        <taxon>Metazoa</taxon>
        <taxon>Chordata</taxon>
        <taxon>Craniata</taxon>
        <taxon>Vertebrata</taxon>
        <taxon>Euteleostomi</taxon>
        <taxon>Actinopterygii</taxon>
        <taxon>Neopterygii</taxon>
        <taxon>Teleostei</taxon>
        <taxon>Neoteleostei</taxon>
        <taxon>Acanthomorphata</taxon>
        <taxon>Ovalentaria</taxon>
        <taxon>Atherinomorphae</taxon>
        <taxon>Cyprinodontiformes</taxon>
        <taxon>Goodeidae</taxon>
        <taxon>Xenoophorus</taxon>
    </lineage>
</organism>